<comment type="caution">
    <text evidence="1">The sequence shown here is derived from an EMBL/GenBank/DDBJ whole genome shotgun (WGS) entry which is preliminary data.</text>
</comment>
<proteinExistence type="predicted"/>
<dbReference type="RefSeq" id="WP_195551108.1">
    <property type="nucleotide sequence ID" value="NZ_JADMNX010000002.1"/>
</dbReference>
<dbReference type="AlphaFoldDB" id="A0AAW6E024"/>
<organism evidence="1 2">
    <name type="scientific">Ruminococcus bicirculans</name>
    <name type="common">ex Wegman et al. 2014</name>
    <dbReference type="NCBI Taxonomy" id="1160721"/>
    <lineage>
        <taxon>Bacteria</taxon>
        <taxon>Bacillati</taxon>
        <taxon>Bacillota</taxon>
        <taxon>Clostridia</taxon>
        <taxon>Eubacteriales</taxon>
        <taxon>Oscillospiraceae</taxon>
        <taxon>Ruminococcus</taxon>
    </lineage>
</organism>
<accession>A0AAW6E024</accession>
<sequence>MANQSLLDLKTFKIRDWISIKIPTLGEYRKLKNISELVNMFTTTPSAHMIELDDMGIDFTQISDYEFFLKLFDTAFVKPQALMTCDISDDDKINLLSTLQIIDSNELFDCVDFNSCYIDNENGLKTIKDIEGNQIIDEFIYMQISSALCEIFNVKKYKRKPGNNTAKEYILEREREKAEIAKRRNKQLQMSDDILDGEIVALVCHPGFPYDFDSINNISIYNFYACVKQVIKKDQYDKLVTGAYSGFGTVKLDKLPEDKLNWLSWR</sequence>
<evidence type="ECO:0000313" key="1">
    <source>
        <dbReference type="EMBL" id="MDB8741074.1"/>
    </source>
</evidence>
<protein>
    <submittedName>
        <fullName evidence="1">Uncharacterized protein</fullName>
    </submittedName>
</protein>
<dbReference type="Proteomes" id="UP001211421">
    <property type="component" value="Unassembled WGS sequence"/>
</dbReference>
<evidence type="ECO:0000313" key="2">
    <source>
        <dbReference type="Proteomes" id="UP001211421"/>
    </source>
</evidence>
<dbReference type="EMBL" id="JAQMLS010000002">
    <property type="protein sequence ID" value="MDB8741074.1"/>
    <property type="molecule type" value="Genomic_DNA"/>
</dbReference>
<gene>
    <name evidence="1" type="ORF">PNV70_03205</name>
</gene>
<name>A0AAW6E024_9FIRM</name>
<reference evidence="1" key="1">
    <citation type="submission" date="2023-01" db="EMBL/GenBank/DDBJ databases">
        <title>Human gut microbiome strain richness.</title>
        <authorList>
            <person name="Chen-Liaw A."/>
        </authorList>
    </citation>
    <scope>NUCLEOTIDE SEQUENCE</scope>
    <source>
        <strain evidence="1">D59st1_B8_D59t2_181005</strain>
    </source>
</reference>